<dbReference type="PANTHER" id="PTHR45660:SF13">
    <property type="entry name" value="HISTONE-LYSINE N-METHYLTRANSFERASE SETMAR"/>
    <property type="match status" value="1"/>
</dbReference>
<comment type="subcellular location">
    <subcellularLocation>
        <location evidence="1">Chromosome</location>
    </subcellularLocation>
    <subcellularLocation>
        <location evidence="3">Nucleus</location>
    </subcellularLocation>
</comment>
<dbReference type="SUPFAM" id="SSF82199">
    <property type="entry name" value="SET domain"/>
    <property type="match status" value="1"/>
</dbReference>
<feature type="region of interest" description="Disordered" evidence="4">
    <location>
        <begin position="1"/>
        <end position="51"/>
    </location>
</feature>
<proteinExistence type="predicted"/>
<feature type="domain" description="SET" evidence="5">
    <location>
        <begin position="747"/>
        <end position="887"/>
    </location>
</feature>
<dbReference type="SUPFAM" id="SSF88697">
    <property type="entry name" value="PUA domain-like"/>
    <property type="match status" value="1"/>
</dbReference>
<evidence type="ECO:0000256" key="1">
    <source>
        <dbReference type="ARBA" id="ARBA00004286"/>
    </source>
</evidence>
<feature type="compositionally biased region" description="Polar residues" evidence="4">
    <location>
        <begin position="142"/>
        <end position="153"/>
    </location>
</feature>
<accession>A0A9D4TKD5</accession>
<feature type="compositionally biased region" description="Low complexity" evidence="4">
    <location>
        <begin position="189"/>
        <end position="198"/>
    </location>
</feature>
<keyword evidence="8" id="KW-1185">Reference proteome</keyword>
<dbReference type="InterPro" id="IPR036987">
    <property type="entry name" value="SRA-YDG_sf"/>
</dbReference>
<evidence type="ECO:0000259" key="5">
    <source>
        <dbReference type="PROSITE" id="PS50280"/>
    </source>
</evidence>
<dbReference type="InterPro" id="IPR051357">
    <property type="entry name" value="H3K9_HMTase_SUVAR3-9"/>
</dbReference>
<dbReference type="InterPro" id="IPR047365">
    <property type="entry name" value="Tudor_AtPTM-like"/>
</dbReference>
<feature type="region of interest" description="Disordered" evidence="4">
    <location>
        <begin position="938"/>
        <end position="965"/>
    </location>
</feature>
<dbReference type="PANTHER" id="PTHR45660">
    <property type="entry name" value="HISTONE-LYSINE N-METHYLTRANSFERASE SETMAR"/>
    <property type="match status" value="1"/>
</dbReference>
<feature type="compositionally biased region" description="Low complexity" evidence="4">
    <location>
        <begin position="210"/>
        <end position="224"/>
    </location>
</feature>
<dbReference type="InterPro" id="IPR015947">
    <property type="entry name" value="PUA-like_sf"/>
</dbReference>
<feature type="compositionally biased region" description="Basic and acidic residues" evidence="4">
    <location>
        <begin position="256"/>
        <end position="271"/>
    </location>
</feature>
<dbReference type="Pfam" id="PF00856">
    <property type="entry name" value="SET"/>
    <property type="match status" value="1"/>
</dbReference>
<protein>
    <submittedName>
        <fullName evidence="7">Uncharacterized protein</fullName>
    </submittedName>
</protein>
<dbReference type="AlphaFoldDB" id="A0A9D4TKD5"/>
<feature type="domain" description="YDG" evidence="6">
    <location>
        <begin position="407"/>
        <end position="557"/>
    </location>
</feature>
<dbReference type="Gene3D" id="2.170.270.10">
    <property type="entry name" value="SET domain"/>
    <property type="match status" value="1"/>
</dbReference>
<dbReference type="GO" id="GO:0042054">
    <property type="term" value="F:histone methyltransferase activity"/>
    <property type="evidence" value="ECO:0007669"/>
    <property type="project" value="TreeGrafter"/>
</dbReference>
<dbReference type="GO" id="GO:0003690">
    <property type="term" value="F:double-stranded DNA binding"/>
    <property type="evidence" value="ECO:0007669"/>
    <property type="project" value="TreeGrafter"/>
</dbReference>
<gene>
    <name evidence="7" type="ORF">D9Q98_006501</name>
</gene>
<comment type="caution">
    <text evidence="7">The sequence shown here is derived from an EMBL/GenBank/DDBJ whole genome shotgun (WGS) entry which is preliminary data.</text>
</comment>
<evidence type="ECO:0000256" key="4">
    <source>
        <dbReference type="SAM" id="MobiDB-lite"/>
    </source>
</evidence>
<evidence type="ECO:0000256" key="2">
    <source>
        <dbReference type="ARBA" id="ARBA00023242"/>
    </source>
</evidence>
<evidence type="ECO:0000313" key="7">
    <source>
        <dbReference type="EMBL" id="KAI3428118.1"/>
    </source>
</evidence>
<name>A0A9D4TKD5_CHLVU</name>
<dbReference type="InterPro" id="IPR003105">
    <property type="entry name" value="SRA_YDG"/>
</dbReference>
<reference evidence="7" key="1">
    <citation type="journal article" date="2019" name="Plant J.">
        <title>Chlorella vulgaris genome assembly and annotation reveals the molecular basis for metabolic acclimation to high light conditions.</title>
        <authorList>
            <person name="Cecchin M."/>
            <person name="Marcolungo L."/>
            <person name="Rossato M."/>
            <person name="Girolomoni L."/>
            <person name="Cosentino E."/>
            <person name="Cuine S."/>
            <person name="Li-Beisson Y."/>
            <person name="Delledonne M."/>
            <person name="Ballottari M."/>
        </authorList>
    </citation>
    <scope>NUCLEOTIDE SEQUENCE</scope>
    <source>
        <strain evidence="7">211/11P</strain>
    </source>
</reference>
<dbReference type="SMART" id="SM00317">
    <property type="entry name" value="SET"/>
    <property type="match status" value="1"/>
</dbReference>
<dbReference type="GO" id="GO:0005694">
    <property type="term" value="C:chromosome"/>
    <property type="evidence" value="ECO:0007669"/>
    <property type="project" value="UniProtKB-SubCell"/>
</dbReference>
<dbReference type="OrthoDB" id="5792673at2759"/>
<dbReference type="Pfam" id="PF02182">
    <property type="entry name" value="SAD_SRA"/>
    <property type="match status" value="1"/>
</dbReference>
<dbReference type="SMART" id="SM00466">
    <property type="entry name" value="SRA"/>
    <property type="match status" value="1"/>
</dbReference>
<dbReference type="InterPro" id="IPR001214">
    <property type="entry name" value="SET_dom"/>
</dbReference>
<dbReference type="PROSITE" id="PS50280">
    <property type="entry name" value="SET"/>
    <property type="match status" value="1"/>
</dbReference>
<dbReference type="Gene3D" id="2.30.280.10">
    <property type="entry name" value="SRA-YDG"/>
    <property type="match status" value="1"/>
</dbReference>
<dbReference type="Proteomes" id="UP001055712">
    <property type="component" value="Unassembled WGS sequence"/>
</dbReference>
<evidence type="ECO:0000313" key="8">
    <source>
        <dbReference type="Proteomes" id="UP001055712"/>
    </source>
</evidence>
<dbReference type="InterPro" id="IPR046341">
    <property type="entry name" value="SET_dom_sf"/>
</dbReference>
<sequence length="965" mass="105341">MPALSPTPRRPKQASIENFVEMSPKVQPAAPGRKEHPKLPSRRQPKPAQPTPLCAEAVGRAVIKDFICEVSGQPRAFRGSVSAYTVKQGWYSILYEDGDSEDLIWDALHPLLARAAAAEATAHAASSRQLEAPAEVLKQPRKASQTAVAQQQPKRGKQAAEQPHTSQAVVAQPKRGKPAAAKPSIGKGSSQASASAAARVAKEPQRAGRKAAAVGVGKKAAAAALPTGGAPDKKQRKRKVDDAAPGVTCASGTGRTKAEPTKRQRKQREGEGQGPGSKGEKQPKAKPPTVEMLLPLPKLDQHYEYAPGREPWRTLGAFNWPINEEPDLSAEAVYSVRDVARAFNRHFIRAEVDEEERVESIKREIEEAKLNGTFKEGTKNPSKRPDRATESIMLGLGLAVRRQKDVGHFPGWDVGSRGYCRAELSCIGFHMKPVAGIDWVAKSKLPKGVPPFATSVMVSGWYKDDADSGAELWYTGMGGNDLLSTRLQYKDQVMTGANEALQGNIQLGIPVRVTRKQLDPNGHFGCAYIYDGLYDVTAMRRVRSESKTWVYQFCLKRRPGQAELQSECVTWGSISAKRTLVPKTRQGVVDLDISRGQEEYPVAAIDSTWLAGADHQGPRGDIPACTGLEHIAEETALVGNVVRGINRERIEELRAEAYEPKVQYVTDNEFVGRAAEKAAHLKPAALPVEFRGDPHAYLKQLNHGVAYNDKGQLFYARPVIYECCSAWTGCPDGKDCTQAVSQRATKYRLELFRTANGRGWGVRSLDTIPQYAFVCRYVGEVYDAAEHEHLVRTVEEQDAEYTFTMAPRPDLNWDGNVKQCPEEPPAAEFVVCGLRKRNVGAFLNHSCASNCFVQPVLDTHHDLRSPNVCIFASDNIPPLTELTLDYGEEYVRDWKDGCKCGAPDCVSTRAAHPPAVIAATAAAGKTARAVEASTAVQGGVKEDDVAAEEQQECKWGGSKLKQPSS</sequence>
<keyword evidence="2 3" id="KW-0539">Nucleus</keyword>
<evidence type="ECO:0000256" key="3">
    <source>
        <dbReference type="PROSITE-ProRule" id="PRU00358"/>
    </source>
</evidence>
<dbReference type="Pfam" id="PF21743">
    <property type="entry name" value="PTM_DIR17_Tudor"/>
    <property type="match status" value="1"/>
</dbReference>
<dbReference type="EMBL" id="SIDB01000009">
    <property type="protein sequence ID" value="KAI3428118.1"/>
    <property type="molecule type" value="Genomic_DNA"/>
</dbReference>
<feature type="region of interest" description="Disordered" evidence="4">
    <location>
        <begin position="132"/>
        <end position="290"/>
    </location>
</feature>
<organism evidence="7 8">
    <name type="scientific">Chlorella vulgaris</name>
    <name type="common">Green alga</name>
    <dbReference type="NCBI Taxonomy" id="3077"/>
    <lineage>
        <taxon>Eukaryota</taxon>
        <taxon>Viridiplantae</taxon>
        <taxon>Chlorophyta</taxon>
        <taxon>core chlorophytes</taxon>
        <taxon>Trebouxiophyceae</taxon>
        <taxon>Chlorellales</taxon>
        <taxon>Chlorellaceae</taxon>
        <taxon>Chlorella clade</taxon>
        <taxon>Chlorella</taxon>
    </lineage>
</organism>
<reference evidence="7" key="2">
    <citation type="submission" date="2020-11" db="EMBL/GenBank/DDBJ databases">
        <authorList>
            <person name="Cecchin M."/>
            <person name="Marcolungo L."/>
            <person name="Rossato M."/>
            <person name="Girolomoni L."/>
            <person name="Cosentino E."/>
            <person name="Cuine S."/>
            <person name="Li-Beisson Y."/>
            <person name="Delledonne M."/>
            <person name="Ballottari M."/>
        </authorList>
    </citation>
    <scope>NUCLEOTIDE SEQUENCE</scope>
    <source>
        <strain evidence="7">211/11P</strain>
        <tissue evidence="7">Whole cell</tissue>
    </source>
</reference>
<dbReference type="PROSITE" id="PS51015">
    <property type="entry name" value="YDG"/>
    <property type="match status" value="1"/>
</dbReference>
<evidence type="ECO:0000259" key="6">
    <source>
        <dbReference type="PROSITE" id="PS51015"/>
    </source>
</evidence>
<dbReference type="GO" id="GO:0005634">
    <property type="term" value="C:nucleus"/>
    <property type="evidence" value="ECO:0007669"/>
    <property type="project" value="UniProtKB-SubCell"/>
</dbReference>